<keyword evidence="1" id="KW-1185">Reference proteome</keyword>
<dbReference type="PANTHER" id="PTHR46880:SF9">
    <property type="entry name" value="ZINC FINGER PROTEIN 862"/>
    <property type="match status" value="1"/>
</dbReference>
<sequence>MDANKDHRCRLSTVKKWEKHFNCELKYDLNGNEVIRLRCSLCKQFEKRISQTKLFSMTWIKPGTISIKKDSLASHLSSAHHKEATQIHQQTTLGSVSLSNHVIHNSPIGRGLRKMAVKDTDLLWKKFNIAYYLAKGERPFTDYPYLIALEKKNYKERRLHWHPVSEQELIYILYLKDGSPKVGFLSIETAENSNAVGLKKCITDTFTRVGITNSYKHLLGVNLYGANVNLGAYAGLGALLKEGSPWLEVVHCFNHRLELALKDAFENLSVFKTVDELLLQLYHLYQKSPKRYRELQRLAEAWALLDVYNWPLNVNDGTFGDKAIGEVV</sequence>
<dbReference type="RefSeq" id="XP_065670921.1">
    <property type="nucleotide sequence ID" value="XM_065814849.1"/>
</dbReference>
<evidence type="ECO:0000313" key="1">
    <source>
        <dbReference type="Proteomes" id="UP001652625"/>
    </source>
</evidence>
<dbReference type="PANTHER" id="PTHR46880">
    <property type="entry name" value="RAS-ASSOCIATING DOMAIN-CONTAINING PROTEIN"/>
    <property type="match status" value="1"/>
</dbReference>
<name>A0ABM4D9A6_HYDVU</name>
<accession>A0ABM4D9A6</accession>
<dbReference type="Proteomes" id="UP001652625">
    <property type="component" value="Chromosome 12"/>
</dbReference>
<dbReference type="GeneID" id="136089123"/>
<protein>
    <submittedName>
        <fullName evidence="2">E3 SUMO-protein ligase KIAA1586-like</fullName>
    </submittedName>
</protein>
<organism evidence="1 2">
    <name type="scientific">Hydra vulgaris</name>
    <name type="common">Hydra</name>
    <name type="synonym">Hydra attenuata</name>
    <dbReference type="NCBI Taxonomy" id="6087"/>
    <lineage>
        <taxon>Eukaryota</taxon>
        <taxon>Metazoa</taxon>
        <taxon>Cnidaria</taxon>
        <taxon>Hydrozoa</taxon>
        <taxon>Hydroidolina</taxon>
        <taxon>Anthoathecata</taxon>
        <taxon>Aplanulata</taxon>
        <taxon>Hydridae</taxon>
        <taxon>Hydra</taxon>
    </lineage>
</organism>
<evidence type="ECO:0000313" key="2">
    <source>
        <dbReference type="RefSeq" id="XP_065670921.1"/>
    </source>
</evidence>
<gene>
    <name evidence="2" type="primary">LOC136089123</name>
</gene>
<proteinExistence type="predicted"/>
<reference evidence="2" key="1">
    <citation type="submission" date="2025-08" db="UniProtKB">
        <authorList>
            <consortium name="RefSeq"/>
        </authorList>
    </citation>
    <scope>IDENTIFICATION</scope>
</reference>